<gene>
    <name evidence="2" type="ORF">SAMN06296010_0793</name>
</gene>
<reference evidence="3" key="1">
    <citation type="submission" date="2017-04" db="EMBL/GenBank/DDBJ databases">
        <authorList>
            <person name="Varghese N."/>
            <person name="Submissions S."/>
        </authorList>
    </citation>
    <scope>NUCLEOTIDE SEQUENCE [LARGE SCALE GENOMIC DNA]</scope>
    <source>
        <strain evidence="3">VKM Ac-2510</strain>
    </source>
</reference>
<evidence type="ECO:0008006" key="4">
    <source>
        <dbReference type="Google" id="ProtNLM"/>
    </source>
</evidence>
<keyword evidence="1" id="KW-0472">Membrane</keyword>
<keyword evidence="3" id="KW-1185">Reference proteome</keyword>
<feature type="transmembrane region" description="Helical" evidence="1">
    <location>
        <begin position="28"/>
        <end position="44"/>
    </location>
</feature>
<proteinExistence type="predicted"/>
<dbReference type="Proteomes" id="UP000193244">
    <property type="component" value="Unassembled WGS sequence"/>
</dbReference>
<feature type="transmembrane region" description="Helical" evidence="1">
    <location>
        <begin position="80"/>
        <end position="103"/>
    </location>
</feature>
<protein>
    <recommendedName>
        <fullName evidence="4">DUF4190 domain-containing protein</fullName>
    </recommendedName>
</protein>
<dbReference type="RefSeq" id="WP_085483108.1">
    <property type="nucleotide sequence ID" value="NZ_FXAY01000001.1"/>
</dbReference>
<dbReference type="OrthoDB" id="5084178at2"/>
<evidence type="ECO:0000313" key="3">
    <source>
        <dbReference type="Proteomes" id="UP000193244"/>
    </source>
</evidence>
<name>A0A1X7IR44_9MICO</name>
<sequence>MTQADGSLPADGAAPTGAGGRVSGRTPLVALWLAIAAVIAPVFYYEFFPLVGLGAVAAVVALVLMFRARSRGQRGAILRWTAVLAVIGLVVDLVVVVIMVVLLTARPVDVEVRATGGPTFTVTYADDFQTYTEEWQKDGVKWWNTTKKTVEITVTPSPGGEGYLHSCQIRYGGAVVDQESSDTGPVTCHYDAPWPLK</sequence>
<evidence type="ECO:0000256" key="1">
    <source>
        <dbReference type="SAM" id="Phobius"/>
    </source>
</evidence>
<dbReference type="AlphaFoldDB" id="A0A1X7IR44"/>
<organism evidence="2 3">
    <name type="scientific">Agreia pratensis</name>
    <dbReference type="NCBI Taxonomy" id="150121"/>
    <lineage>
        <taxon>Bacteria</taxon>
        <taxon>Bacillati</taxon>
        <taxon>Actinomycetota</taxon>
        <taxon>Actinomycetes</taxon>
        <taxon>Micrococcales</taxon>
        <taxon>Microbacteriaceae</taxon>
        <taxon>Agreia</taxon>
    </lineage>
</organism>
<dbReference type="EMBL" id="FXAY01000001">
    <property type="protein sequence ID" value="SMG17591.1"/>
    <property type="molecule type" value="Genomic_DNA"/>
</dbReference>
<keyword evidence="1" id="KW-1133">Transmembrane helix</keyword>
<evidence type="ECO:0000313" key="2">
    <source>
        <dbReference type="EMBL" id="SMG17591.1"/>
    </source>
</evidence>
<accession>A0A1X7IR44</accession>
<feature type="transmembrane region" description="Helical" evidence="1">
    <location>
        <begin position="50"/>
        <end position="68"/>
    </location>
</feature>
<keyword evidence="1" id="KW-0812">Transmembrane</keyword>
<dbReference type="STRING" id="150121.SAMN06296010_0793"/>